<reference evidence="2 3" key="1">
    <citation type="submission" date="2024-05" db="EMBL/GenBank/DDBJ databases">
        <title>Genome sequencing and assembly of Indian major carp, Cirrhinus mrigala (Hamilton, 1822).</title>
        <authorList>
            <person name="Mohindra V."/>
            <person name="Chowdhury L.M."/>
            <person name="Lal K."/>
            <person name="Jena J.K."/>
        </authorList>
    </citation>
    <scope>NUCLEOTIDE SEQUENCE [LARGE SCALE GENOMIC DNA]</scope>
    <source>
        <strain evidence="2">CM1030</strain>
        <tissue evidence="2">Blood</tissue>
    </source>
</reference>
<sequence>KDLLSQGEGHNLAPAPRSLEPPSMVPGHDQEDSRNFPAIVVRILMQARAPSTRRLYVLKWRTFGRTHEDVASNLCYPSSKEAWIASFLLLHPRF</sequence>
<accession>A0ABD0Q342</accession>
<feature type="non-terminal residue" evidence="2">
    <location>
        <position position="94"/>
    </location>
</feature>
<evidence type="ECO:0000313" key="2">
    <source>
        <dbReference type="EMBL" id="KAL0180325.1"/>
    </source>
</evidence>
<gene>
    <name evidence="2" type="ORF">M9458_025767</name>
</gene>
<feature type="region of interest" description="Disordered" evidence="1">
    <location>
        <begin position="1"/>
        <end position="32"/>
    </location>
</feature>
<organism evidence="2 3">
    <name type="scientific">Cirrhinus mrigala</name>
    <name type="common">Mrigala</name>
    <dbReference type="NCBI Taxonomy" id="683832"/>
    <lineage>
        <taxon>Eukaryota</taxon>
        <taxon>Metazoa</taxon>
        <taxon>Chordata</taxon>
        <taxon>Craniata</taxon>
        <taxon>Vertebrata</taxon>
        <taxon>Euteleostomi</taxon>
        <taxon>Actinopterygii</taxon>
        <taxon>Neopterygii</taxon>
        <taxon>Teleostei</taxon>
        <taxon>Ostariophysi</taxon>
        <taxon>Cypriniformes</taxon>
        <taxon>Cyprinidae</taxon>
        <taxon>Labeoninae</taxon>
        <taxon>Labeonini</taxon>
        <taxon>Cirrhinus</taxon>
    </lineage>
</organism>
<evidence type="ECO:0000256" key="1">
    <source>
        <dbReference type="SAM" id="MobiDB-lite"/>
    </source>
</evidence>
<comment type="caution">
    <text evidence="2">The sequence shown here is derived from an EMBL/GenBank/DDBJ whole genome shotgun (WGS) entry which is preliminary data.</text>
</comment>
<feature type="non-terminal residue" evidence="2">
    <location>
        <position position="1"/>
    </location>
</feature>
<protein>
    <submittedName>
        <fullName evidence="2">Uncharacterized protein</fullName>
    </submittedName>
</protein>
<dbReference type="AlphaFoldDB" id="A0ABD0Q342"/>
<keyword evidence="3" id="KW-1185">Reference proteome</keyword>
<dbReference type="Proteomes" id="UP001529510">
    <property type="component" value="Unassembled WGS sequence"/>
</dbReference>
<name>A0ABD0Q342_CIRMR</name>
<proteinExistence type="predicted"/>
<dbReference type="EMBL" id="JAMKFB020000012">
    <property type="protein sequence ID" value="KAL0180325.1"/>
    <property type="molecule type" value="Genomic_DNA"/>
</dbReference>
<evidence type="ECO:0000313" key="3">
    <source>
        <dbReference type="Proteomes" id="UP001529510"/>
    </source>
</evidence>